<gene>
    <name evidence="14" type="ORF">CAS74_004542</name>
</gene>
<dbReference type="Gene3D" id="3.40.50.12660">
    <property type="match status" value="2"/>
</dbReference>
<keyword evidence="5" id="KW-0479">Metal-binding</keyword>
<protein>
    <recommendedName>
        <fullName evidence="3">Metacaspase-1</fullName>
    </recommendedName>
</protein>
<dbReference type="VEuPathDB" id="FungiDB:C5L36_0B12190"/>
<dbReference type="SMART" id="SM00184">
    <property type="entry name" value="RING"/>
    <property type="match status" value="1"/>
</dbReference>
<dbReference type="InterPro" id="IPR013083">
    <property type="entry name" value="Znf_RING/FYVE/PHD"/>
</dbReference>
<evidence type="ECO:0000256" key="5">
    <source>
        <dbReference type="ARBA" id="ARBA00022723"/>
    </source>
</evidence>
<dbReference type="InterPro" id="IPR050452">
    <property type="entry name" value="Metacaspase"/>
</dbReference>
<reference evidence="14 15" key="1">
    <citation type="submission" date="2017-05" db="EMBL/GenBank/DDBJ databases">
        <title>The Genome Sequence of Candida krusei Ckrusei653.</title>
        <authorList>
            <person name="Cuomo C."/>
            <person name="Forche A."/>
            <person name="Young S."/>
            <person name="Abouelleil A."/>
            <person name="Cao P."/>
            <person name="Chapman S."/>
            <person name="Cusick C."/>
            <person name="Shea T."/>
            <person name="Nusbaum C."/>
            <person name="Birren B."/>
        </authorList>
    </citation>
    <scope>NUCLEOTIDE SEQUENCE [LARGE SCALE GENOMIC DNA]</scope>
    <source>
        <strain evidence="14 15">Ckrusei653</strain>
    </source>
</reference>
<evidence type="ECO:0000256" key="6">
    <source>
        <dbReference type="ARBA" id="ARBA00022771"/>
    </source>
</evidence>
<evidence type="ECO:0000256" key="3">
    <source>
        <dbReference type="ARBA" id="ARBA00016994"/>
    </source>
</evidence>
<evidence type="ECO:0000256" key="11">
    <source>
        <dbReference type="SAM" id="MobiDB-lite"/>
    </source>
</evidence>
<dbReference type="InterPro" id="IPR000535">
    <property type="entry name" value="MSP_dom"/>
</dbReference>
<organism evidence="14 15">
    <name type="scientific">Pichia kudriavzevii</name>
    <name type="common">Yeast</name>
    <name type="synonym">Issatchenkia orientalis</name>
    <dbReference type="NCBI Taxonomy" id="4909"/>
    <lineage>
        <taxon>Eukaryota</taxon>
        <taxon>Fungi</taxon>
        <taxon>Dikarya</taxon>
        <taxon>Ascomycota</taxon>
        <taxon>Saccharomycotina</taxon>
        <taxon>Pichiomycetes</taxon>
        <taxon>Pichiales</taxon>
        <taxon>Pichiaceae</taxon>
        <taxon>Pichia</taxon>
    </lineage>
</organism>
<dbReference type="InterPro" id="IPR001841">
    <property type="entry name" value="Znf_RING"/>
</dbReference>
<evidence type="ECO:0000313" key="15">
    <source>
        <dbReference type="Proteomes" id="UP000195871"/>
    </source>
</evidence>
<dbReference type="PANTHER" id="PTHR48104:SF30">
    <property type="entry name" value="METACASPASE-1"/>
    <property type="match status" value="1"/>
</dbReference>
<keyword evidence="6 10" id="KW-0863">Zinc-finger</keyword>
<dbReference type="GO" id="GO:0006508">
    <property type="term" value="P:proteolysis"/>
    <property type="evidence" value="ECO:0007669"/>
    <property type="project" value="InterPro"/>
</dbReference>
<dbReference type="PROSITE" id="PS00518">
    <property type="entry name" value="ZF_RING_1"/>
    <property type="match status" value="1"/>
</dbReference>
<dbReference type="VEuPathDB" id="FungiDB:C5L36_0B12180"/>
<keyword evidence="7" id="KW-0645">Protease</keyword>
<keyword evidence="9" id="KW-0865">Zymogen</keyword>
<comment type="similarity">
    <text evidence="2">Belongs to the peptidase C14B family.</text>
</comment>
<dbReference type="InterPro" id="IPR027370">
    <property type="entry name" value="Znf-RING_euk"/>
</dbReference>
<evidence type="ECO:0000259" key="12">
    <source>
        <dbReference type="PROSITE" id="PS50089"/>
    </source>
</evidence>
<dbReference type="PROSITE" id="PS50202">
    <property type="entry name" value="MSP"/>
    <property type="match status" value="1"/>
</dbReference>
<feature type="region of interest" description="Disordered" evidence="11">
    <location>
        <begin position="182"/>
        <end position="212"/>
    </location>
</feature>
<dbReference type="AlphaFoldDB" id="A0A1Z8JI96"/>
<keyword evidence="4" id="KW-0053">Apoptosis</keyword>
<keyword evidence="7" id="KW-0788">Thiol protease</keyword>
<comment type="function">
    <text evidence="1">Involved in cell death (apoptosis).</text>
</comment>
<accession>A0A1Z8JI96</accession>
<dbReference type="SUPFAM" id="SSF57850">
    <property type="entry name" value="RING/U-box"/>
    <property type="match status" value="1"/>
</dbReference>
<proteinExistence type="inferred from homology"/>
<evidence type="ECO:0000313" key="14">
    <source>
        <dbReference type="EMBL" id="OUT20295.1"/>
    </source>
</evidence>
<dbReference type="Pfam" id="PF00656">
    <property type="entry name" value="Peptidase_C14"/>
    <property type="match status" value="1"/>
</dbReference>
<dbReference type="GO" id="GO:0006915">
    <property type="term" value="P:apoptotic process"/>
    <property type="evidence" value="ECO:0007669"/>
    <property type="project" value="UniProtKB-KW"/>
</dbReference>
<sequence>MLVSPKVIELKAPFKNTQQTQIVHLQNDAVTPLAFKVKTTAPRIYCVRPNSGVLQPGATENIAIIFQGLTEEPQLGSKCKDKFLFVGVPCDGSIDPKHVSTSWNELTEGKTTSDTKVKVVFNYDSPMNTITEEKSVRDEPHPATTIEQAPRAVEAVEPIQRDVERNVERNVERPVERYVKKQVEEPAQPSAKAPVESVHNSAKKVQAVEPPSVATQVNTTGTNQLYMYAIVALIFDEKKENKRKAKKSSSNTDLQIHLDKSKSGRRGKPSFSANPHTEYVGPNSFYIFHLVSMENNNRKRRRDEDTAVSETVVLLSDEETTATTEKRTSQPSSSSHTIQCCVCMDELKNAVATPCGHILCSECLFEALATSHMGQRGSEIRGYSNGYSNGSVYGNNEGYQSGKRRALLIGINYFGTNNQLNGCINDVHNMEKFLLTQGFTPGDMVILTDDQQNPMGIPTRANMLRAMQWLVSDARPGDSFFFHYSGHGGEEKDLDGDEVDGMDECIYPVDFQSQGSIIDDIMHDIMVRPLPQGCKLTAIFDSCHSGTALDLPYTYRAQDGGLKEYSIWKEGGMDGAQLLLGYATRDVGMMMGSVKSLFNTASHYKSKEQIEAITRMKMSLADVAMFSGCKDDQTSADASGTGAMSWAFLTAMSNLPPGQHYSYLTLLQALRANLKGKFTQKPQLSTGHQIDPNSLFTI</sequence>
<evidence type="ECO:0000259" key="13">
    <source>
        <dbReference type="PROSITE" id="PS50202"/>
    </source>
</evidence>
<evidence type="ECO:0000256" key="8">
    <source>
        <dbReference type="ARBA" id="ARBA00022833"/>
    </source>
</evidence>
<evidence type="ECO:0000256" key="9">
    <source>
        <dbReference type="ARBA" id="ARBA00023145"/>
    </source>
</evidence>
<dbReference type="EMBL" id="NHMM01000008">
    <property type="protein sequence ID" value="OUT20295.1"/>
    <property type="molecule type" value="Genomic_DNA"/>
</dbReference>
<dbReference type="Pfam" id="PF00635">
    <property type="entry name" value="Motile_Sperm"/>
    <property type="match status" value="1"/>
</dbReference>
<dbReference type="InterPro" id="IPR017907">
    <property type="entry name" value="Znf_RING_CS"/>
</dbReference>
<evidence type="ECO:0000256" key="7">
    <source>
        <dbReference type="ARBA" id="ARBA00022807"/>
    </source>
</evidence>
<dbReference type="SUPFAM" id="SSF49354">
    <property type="entry name" value="PapD-like"/>
    <property type="match status" value="1"/>
</dbReference>
<dbReference type="Proteomes" id="UP000195871">
    <property type="component" value="Unassembled WGS sequence"/>
</dbReference>
<evidence type="ECO:0000256" key="2">
    <source>
        <dbReference type="ARBA" id="ARBA00009005"/>
    </source>
</evidence>
<dbReference type="InterPro" id="IPR029030">
    <property type="entry name" value="Caspase-like_dom_sf"/>
</dbReference>
<dbReference type="InterPro" id="IPR011600">
    <property type="entry name" value="Pept_C14_caspase"/>
</dbReference>
<dbReference type="SUPFAM" id="SSF52129">
    <property type="entry name" value="Caspase-like"/>
    <property type="match status" value="1"/>
</dbReference>
<dbReference type="GO" id="GO:0008270">
    <property type="term" value="F:zinc ion binding"/>
    <property type="evidence" value="ECO:0007669"/>
    <property type="project" value="UniProtKB-KW"/>
</dbReference>
<dbReference type="GO" id="GO:0005737">
    <property type="term" value="C:cytoplasm"/>
    <property type="evidence" value="ECO:0007669"/>
    <property type="project" value="TreeGrafter"/>
</dbReference>
<dbReference type="CDD" id="cd16449">
    <property type="entry name" value="RING-HC"/>
    <property type="match status" value="1"/>
</dbReference>
<dbReference type="Gene3D" id="3.30.40.10">
    <property type="entry name" value="Zinc/RING finger domain, C3HC4 (zinc finger)"/>
    <property type="match status" value="1"/>
</dbReference>
<feature type="region of interest" description="Disordered" evidence="11">
    <location>
        <begin position="296"/>
        <end position="335"/>
    </location>
</feature>
<name>A0A1Z8JI96_PICKU</name>
<keyword evidence="8" id="KW-0862">Zinc</keyword>
<dbReference type="VEuPathDB" id="FungiDB:C5L36_0B12200"/>
<comment type="caution">
    <text evidence="14">The sequence shown here is derived from an EMBL/GenBank/DDBJ whole genome shotgun (WGS) entry which is preliminary data.</text>
</comment>
<dbReference type="InterPro" id="IPR013783">
    <property type="entry name" value="Ig-like_fold"/>
</dbReference>
<dbReference type="PROSITE" id="PS50089">
    <property type="entry name" value="ZF_RING_2"/>
    <property type="match status" value="1"/>
</dbReference>
<dbReference type="Pfam" id="PF13445">
    <property type="entry name" value="zf-RING_UBOX"/>
    <property type="match status" value="1"/>
</dbReference>
<dbReference type="Gene3D" id="2.60.40.10">
    <property type="entry name" value="Immunoglobulins"/>
    <property type="match status" value="1"/>
</dbReference>
<dbReference type="PANTHER" id="PTHR48104">
    <property type="entry name" value="METACASPASE-4"/>
    <property type="match status" value="1"/>
</dbReference>
<evidence type="ECO:0000256" key="1">
    <source>
        <dbReference type="ARBA" id="ARBA00003621"/>
    </source>
</evidence>
<evidence type="ECO:0000256" key="4">
    <source>
        <dbReference type="ARBA" id="ARBA00022703"/>
    </source>
</evidence>
<feature type="region of interest" description="Disordered" evidence="11">
    <location>
        <begin position="243"/>
        <end position="276"/>
    </location>
</feature>
<feature type="domain" description="RING-type" evidence="12">
    <location>
        <begin position="340"/>
        <end position="364"/>
    </location>
</feature>
<evidence type="ECO:0000256" key="10">
    <source>
        <dbReference type="PROSITE-ProRule" id="PRU00175"/>
    </source>
</evidence>
<keyword evidence="7" id="KW-0378">Hydrolase</keyword>
<feature type="domain" description="MSP" evidence="13">
    <location>
        <begin position="1"/>
        <end position="122"/>
    </location>
</feature>
<dbReference type="InterPro" id="IPR008962">
    <property type="entry name" value="PapD-like_sf"/>
</dbReference>
<dbReference type="GO" id="GO:0004197">
    <property type="term" value="F:cysteine-type endopeptidase activity"/>
    <property type="evidence" value="ECO:0007669"/>
    <property type="project" value="InterPro"/>
</dbReference>